<organism evidence="2 3">
    <name type="scientific">Gilvirhabdus luticola</name>
    <dbReference type="NCBI Taxonomy" id="3079858"/>
    <lineage>
        <taxon>Bacteria</taxon>
        <taxon>Pseudomonadati</taxon>
        <taxon>Bacteroidota</taxon>
        <taxon>Flavobacteriia</taxon>
        <taxon>Flavobacteriales</taxon>
        <taxon>Flavobacteriaceae</taxon>
        <taxon>Gilvirhabdus</taxon>
    </lineage>
</organism>
<name>A0ABU3U4Y9_9FLAO</name>
<dbReference type="Proteomes" id="UP001268651">
    <property type="component" value="Unassembled WGS sequence"/>
</dbReference>
<sequence>MNPKDNSNTAPIISVVMATFNGERFISEAIQSILDQTFKDFEFIIVDDGSTDNTAQVIHSFKDHRIIYVKKEINSGIADSLNAGIAKAKGKYIARMDDDDVSMPMRFEKQLRVLENDPNIIFCGTIAQDHSGKPIVSPEHHDDILLRLFFFRNPIFHPTALIRKSILLKHKYRPEMVPAEDHDLWSRLLFQGRFYQIQEPLLYVRLHQTSITARRRQEQLQHNVSISKFVHHKVGFKPLKNHDEHIRIMASHDYSIHGIELRRLIKWIKNLKKVNKKIGKFPKEKFNIVANECLKRFITSYFTSNKITKKAVSFLYLTNVYKIYIIKLYSNKL</sequence>
<dbReference type="GO" id="GO:0016757">
    <property type="term" value="F:glycosyltransferase activity"/>
    <property type="evidence" value="ECO:0007669"/>
    <property type="project" value="UniProtKB-KW"/>
</dbReference>
<evidence type="ECO:0000313" key="3">
    <source>
        <dbReference type="Proteomes" id="UP001268651"/>
    </source>
</evidence>
<evidence type="ECO:0000259" key="1">
    <source>
        <dbReference type="Pfam" id="PF00535"/>
    </source>
</evidence>
<dbReference type="SUPFAM" id="SSF53448">
    <property type="entry name" value="Nucleotide-diphospho-sugar transferases"/>
    <property type="match status" value="1"/>
</dbReference>
<evidence type="ECO:0000313" key="2">
    <source>
        <dbReference type="EMBL" id="MDU8885474.1"/>
    </source>
</evidence>
<keyword evidence="3" id="KW-1185">Reference proteome</keyword>
<feature type="domain" description="Glycosyltransferase 2-like" evidence="1">
    <location>
        <begin position="14"/>
        <end position="138"/>
    </location>
</feature>
<dbReference type="Gene3D" id="3.90.550.10">
    <property type="entry name" value="Spore Coat Polysaccharide Biosynthesis Protein SpsA, Chain A"/>
    <property type="match status" value="1"/>
</dbReference>
<dbReference type="EMBL" id="JAWHTF010000002">
    <property type="protein sequence ID" value="MDU8885474.1"/>
    <property type="molecule type" value="Genomic_DNA"/>
</dbReference>
<proteinExistence type="predicted"/>
<dbReference type="InterPro" id="IPR001173">
    <property type="entry name" value="Glyco_trans_2-like"/>
</dbReference>
<dbReference type="Pfam" id="PF00535">
    <property type="entry name" value="Glycos_transf_2"/>
    <property type="match status" value="1"/>
</dbReference>
<keyword evidence="2" id="KW-0808">Transferase</keyword>
<keyword evidence="2" id="KW-0328">Glycosyltransferase</keyword>
<dbReference type="RefSeq" id="WP_316661354.1">
    <property type="nucleotide sequence ID" value="NZ_JAWHTF010000002.1"/>
</dbReference>
<dbReference type="PANTHER" id="PTHR22916">
    <property type="entry name" value="GLYCOSYLTRANSFERASE"/>
    <property type="match status" value="1"/>
</dbReference>
<dbReference type="EC" id="2.4.-.-" evidence="2"/>
<dbReference type="PANTHER" id="PTHR22916:SF3">
    <property type="entry name" value="UDP-GLCNAC:BETAGAL BETA-1,3-N-ACETYLGLUCOSAMINYLTRANSFERASE-LIKE PROTEIN 1"/>
    <property type="match status" value="1"/>
</dbReference>
<reference evidence="2 3" key="1">
    <citation type="submission" date="2023-10" db="EMBL/GenBank/DDBJ databases">
        <title>Marimonas sp. nov. isolated from tidal mud flat.</title>
        <authorList>
            <person name="Jaincy N.J."/>
            <person name="Srinivasan S."/>
            <person name="Lee S.-S."/>
        </authorList>
    </citation>
    <scope>NUCLEOTIDE SEQUENCE [LARGE SCALE GENOMIC DNA]</scope>
    <source>
        <strain evidence="2 3">MJ-SS3</strain>
    </source>
</reference>
<accession>A0ABU3U4Y9</accession>
<dbReference type="InterPro" id="IPR029044">
    <property type="entry name" value="Nucleotide-diphossugar_trans"/>
</dbReference>
<comment type="caution">
    <text evidence="2">The sequence shown here is derived from an EMBL/GenBank/DDBJ whole genome shotgun (WGS) entry which is preliminary data.</text>
</comment>
<gene>
    <name evidence="2" type="ORF">RXV94_04820</name>
</gene>
<protein>
    <submittedName>
        <fullName evidence="2">Glycosyltransferase</fullName>
        <ecNumber evidence="2">2.4.-.-</ecNumber>
    </submittedName>
</protein>